<comment type="caution">
    <text evidence="1">The sequence shown here is derived from an EMBL/GenBank/DDBJ whole genome shotgun (WGS) entry which is preliminary data.</text>
</comment>
<accession>A0ABR2HZL5</accession>
<reference evidence="1 2" key="1">
    <citation type="journal article" date="2024" name="IMA Fungus">
        <title>Apiospora arundinis, a panoply of carbohydrate-active enzymes and secondary metabolites.</title>
        <authorList>
            <person name="Sorensen T."/>
            <person name="Petersen C."/>
            <person name="Muurmann A.T."/>
            <person name="Christiansen J.V."/>
            <person name="Brundto M.L."/>
            <person name="Overgaard C.K."/>
            <person name="Boysen A.T."/>
            <person name="Wollenberg R.D."/>
            <person name="Larsen T.O."/>
            <person name="Sorensen J.L."/>
            <person name="Nielsen K.L."/>
            <person name="Sondergaard T.E."/>
        </authorList>
    </citation>
    <scope>NUCLEOTIDE SEQUENCE [LARGE SCALE GENOMIC DNA]</scope>
    <source>
        <strain evidence="1 2">AAU 773</strain>
    </source>
</reference>
<gene>
    <name evidence="1" type="ORF">PGQ11_011228</name>
</gene>
<organism evidence="1 2">
    <name type="scientific">Apiospora arundinis</name>
    <dbReference type="NCBI Taxonomy" id="335852"/>
    <lineage>
        <taxon>Eukaryota</taxon>
        <taxon>Fungi</taxon>
        <taxon>Dikarya</taxon>
        <taxon>Ascomycota</taxon>
        <taxon>Pezizomycotina</taxon>
        <taxon>Sordariomycetes</taxon>
        <taxon>Xylariomycetidae</taxon>
        <taxon>Amphisphaeriales</taxon>
        <taxon>Apiosporaceae</taxon>
        <taxon>Apiospora</taxon>
    </lineage>
</organism>
<proteinExistence type="predicted"/>
<sequence>MDGLPSVIAKVKISTPNSTLLNLPPEILRTILYLISDKISILVLRQTCRQLRFLCEGTDLVKANFAITPPFQDPKLGLSGDEIMTYCQLLWKDQMCGDCAELRSDSSLYKQAVERIYERVWCSGCRNEHPAFLFSLKERQKEDDSSRFCIGRQAYFRLCKHHTIRWRHFEHYSVDPPVYSSSIRDCDVCRQKLGRYNSSDLEDDWVNVCYVCTYKPGVQDQFLSVQRCFLLDGVNPIKKPSDCIVSAQELNPPLRACNHVSHVGYNFKRASSAVNWSEDRGYGTGTCIMPHCKLATIVERVGRHIRVSNDDTISTTSPVDPAWLDALDPQSYLSDNDELTRGLMWCRDPSCGITRLGRARYFLFHQQDWPYDEEEDSRCEEDESFSD</sequence>
<dbReference type="EMBL" id="JAPCWZ010000007">
    <property type="protein sequence ID" value="KAK8855316.1"/>
    <property type="molecule type" value="Genomic_DNA"/>
</dbReference>
<dbReference type="SUPFAM" id="SSF81383">
    <property type="entry name" value="F-box domain"/>
    <property type="match status" value="1"/>
</dbReference>
<name>A0ABR2HZL5_9PEZI</name>
<dbReference type="InterPro" id="IPR036047">
    <property type="entry name" value="F-box-like_dom_sf"/>
</dbReference>
<dbReference type="Proteomes" id="UP001390339">
    <property type="component" value="Unassembled WGS sequence"/>
</dbReference>
<evidence type="ECO:0000313" key="1">
    <source>
        <dbReference type="EMBL" id="KAK8855316.1"/>
    </source>
</evidence>
<protein>
    <submittedName>
        <fullName evidence="1">F-box domain cyclin</fullName>
    </submittedName>
</protein>
<evidence type="ECO:0000313" key="2">
    <source>
        <dbReference type="Proteomes" id="UP001390339"/>
    </source>
</evidence>
<keyword evidence="2" id="KW-1185">Reference proteome</keyword>